<gene>
    <name evidence="1" type="ORF">SYN_03667</name>
</gene>
<accession>Q2LV24</accession>
<evidence type="ECO:0000313" key="2">
    <source>
        <dbReference type="Proteomes" id="UP000001933"/>
    </source>
</evidence>
<dbReference type="KEGG" id="sat:SYN_03667"/>
<protein>
    <submittedName>
        <fullName evidence="1">Hypothetical cytosolic protein</fullName>
    </submittedName>
</protein>
<reference evidence="1 2" key="1">
    <citation type="journal article" date="2007" name="Proc. Natl. Acad. Sci. U.S.A.">
        <title>The genome of Syntrophus aciditrophicus: life at the thermodynamic limit of microbial growth.</title>
        <authorList>
            <person name="McInerney M.J."/>
            <person name="Rohlin L."/>
            <person name="Mouttaki H."/>
            <person name="Kim U."/>
            <person name="Krupp R.S."/>
            <person name="Rios-Hernandez L."/>
            <person name="Sieber J."/>
            <person name="Struchtemeyer C.G."/>
            <person name="Bhattacharyya A."/>
            <person name="Campbell J.W."/>
            <person name="Gunsalus R.P."/>
        </authorList>
    </citation>
    <scope>NUCLEOTIDE SEQUENCE [LARGE SCALE GENOMIC DNA]</scope>
    <source>
        <strain evidence="1 2">SB</strain>
    </source>
</reference>
<evidence type="ECO:0000313" key="1">
    <source>
        <dbReference type="EMBL" id="ABC77937.1"/>
    </source>
</evidence>
<organism evidence="1 2">
    <name type="scientific">Syntrophus aciditrophicus (strain SB)</name>
    <dbReference type="NCBI Taxonomy" id="56780"/>
    <lineage>
        <taxon>Bacteria</taxon>
        <taxon>Pseudomonadati</taxon>
        <taxon>Thermodesulfobacteriota</taxon>
        <taxon>Syntrophia</taxon>
        <taxon>Syntrophales</taxon>
        <taxon>Syntrophaceae</taxon>
        <taxon>Syntrophus</taxon>
    </lineage>
</organism>
<name>Q2LV24_SYNAS</name>
<keyword evidence="2" id="KW-1185">Reference proteome</keyword>
<sequence>MKSISKNHSTRFSEKFPDAPHISLFSVLTMGIGSVSQTFAIHQLGKSHDPELTETSEMLDAEIAVVFLQATF</sequence>
<proteinExistence type="predicted"/>
<dbReference type="AlphaFoldDB" id="Q2LV24"/>
<dbReference type="Proteomes" id="UP000001933">
    <property type="component" value="Chromosome"/>
</dbReference>
<dbReference type="InParanoid" id="Q2LV24"/>
<dbReference type="EMBL" id="CP000252">
    <property type="protein sequence ID" value="ABC77937.1"/>
    <property type="molecule type" value="Genomic_DNA"/>
</dbReference>
<dbReference type="STRING" id="56780.SYN_03667"/>
<dbReference type="HOGENOM" id="CLU_2720852_0_0_7"/>